<feature type="transmembrane region" description="Helical" evidence="7">
    <location>
        <begin position="99"/>
        <end position="124"/>
    </location>
</feature>
<proteinExistence type="inferred from homology"/>
<keyword evidence="3" id="KW-1003">Cell membrane</keyword>
<protein>
    <submittedName>
        <fullName evidence="8">Oligosaccharide flippase family protein</fullName>
    </submittedName>
</protein>
<evidence type="ECO:0000256" key="3">
    <source>
        <dbReference type="ARBA" id="ARBA00022475"/>
    </source>
</evidence>
<feature type="transmembrane region" description="Helical" evidence="7">
    <location>
        <begin position="262"/>
        <end position="280"/>
    </location>
</feature>
<dbReference type="PANTHER" id="PTHR30250">
    <property type="entry name" value="PST FAMILY PREDICTED COLANIC ACID TRANSPORTER"/>
    <property type="match status" value="1"/>
</dbReference>
<feature type="transmembrane region" description="Helical" evidence="7">
    <location>
        <begin position="168"/>
        <end position="194"/>
    </location>
</feature>
<keyword evidence="4 7" id="KW-0812">Transmembrane</keyword>
<evidence type="ECO:0000256" key="2">
    <source>
        <dbReference type="ARBA" id="ARBA00007430"/>
    </source>
</evidence>
<dbReference type="RefSeq" id="WP_201944882.1">
    <property type="nucleotide sequence ID" value="NZ_JAERRJ010000002.1"/>
</dbReference>
<dbReference type="Proteomes" id="UP000602198">
    <property type="component" value="Unassembled WGS sequence"/>
</dbReference>
<evidence type="ECO:0000256" key="1">
    <source>
        <dbReference type="ARBA" id="ARBA00004651"/>
    </source>
</evidence>
<evidence type="ECO:0000256" key="4">
    <source>
        <dbReference type="ARBA" id="ARBA00022692"/>
    </source>
</evidence>
<feature type="transmembrane region" description="Helical" evidence="7">
    <location>
        <begin position="379"/>
        <end position="407"/>
    </location>
</feature>
<gene>
    <name evidence="8" type="ORF">JK358_06660</name>
</gene>
<comment type="subcellular location">
    <subcellularLocation>
        <location evidence="1">Cell membrane</location>
        <topology evidence="1">Multi-pass membrane protein</topology>
    </subcellularLocation>
</comment>
<feature type="transmembrane region" description="Helical" evidence="7">
    <location>
        <begin position="130"/>
        <end position="147"/>
    </location>
</feature>
<dbReference type="EMBL" id="JAERRJ010000002">
    <property type="protein sequence ID" value="MBL1074073.1"/>
    <property type="molecule type" value="Genomic_DNA"/>
</dbReference>
<feature type="transmembrane region" description="Helical" evidence="7">
    <location>
        <begin position="200"/>
        <end position="223"/>
    </location>
</feature>
<evidence type="ECO:0000256" key="6">
    <source>
        <dbReference type="ARBA" id="ARBA00023136"/>
    </source>
</evidence>
<feature type="transmembrane region" description="Helical" evidence="7">
    <location>
        <begin position="511"/>
        <end position="530"/>
    </location>
</feature>
<keyword evidence="9" id="KW-1185">Reference proteome</keyword>
<evidence type="ECO:0000256" key="5">
    <source>
        <dbReference type="ARBA" id="ARBA00022989"/>
    </source>
</evidence>
<feature type="transmembrane region" description="Helical" evidence="7">
    <location>
        <begin position="413"/>
        <end position="433"/>
    </location>
</feature>
<name>A0ABS1M074_9NOCA</name>
<comment type="caution">
    <text evidence="8">The sequence shown here is derived from an EMBL/GenBank/DDBJ whole genome shotgun (WGS) entry which is preliminary data.</text>
</comment>
<evidence type="ECO:0000313" key="9">
    <source>
        <dbReference type="Proteomes" id="UP000602198"/>
    </source>
</evidence>
<feature type="transmembrane region" description="Helical" evidence="7">
    <location>
        <begin position="235"/>
        <end position="256"/>
    </location>
</feature>
<comment type="similarity">
    <text evidence="2">Belongs to the polysaccharide synthase family.</text>
</comment>
<feature type="transmembrane region" description="Helical" evidence="7">
    <location>
        <begin position="536"/>
        <end position="562"/>
    </location>
</feature>
<dbReference type="Pfam" id="PF13440">
    <property type="entry name" value="Polysacc_synt_3"/>
    <property type="match status" value="1"/>
</dbReference>
<feature type="transmembrane region" description="Helical" evidence="7">
    <location>
        <begin position="454"/>
        <end position="476"/>
    </location>
</feature>
<evidence type="ECO:0000256" key="7">
    <source>
        <dbReference type="SAM" id="Phobius"/>
    </source>
</evidence>
<accession>A0ABS1M074</accession>
<keyword evidence="5 7" id="KW-1133">Transmembrane helix</keyword>
<keyword evidence="6 7" id="KW-0472">Membrane</keyword>
<evidence type="ECO:0000313" key="8">
    <source>
        <dbReference type="EMBL" id="MBL1074073.1"/>
    </source>
</evidence>
<dbReference type="PANTHER" id="PTHR30250:SF10">
    <property type="entry name" value="LIPOPOLYSACCHARIDE BIOSYNTHESIS PROTEIN WZXC"/>
    <property type="match status" value="1"/>
</dbReference>
<dbReference type="InterPro" id="IPR050833">
    <property type="entry name" value="Poly_Biosynth_Transport"/>
</dbReference>
<reference evidence="8 9" key="1">
    <citation type="submission" date="2021-01" db="EMBL/GenBank/DDBJ databases">
        <title>WGS of actinomycetes isolated from Thailand.</title>
        <authorList>
            <person name="Thawai C."/>
        </authorList>
    </citation>
    <scope>NUCLEOTIDE SEQUENCE [LARGE SCALE GENOMIC DNA]</scope>
    <source>
        <strain evidence="8 9">LPG 2</strain>
    </source>
</reference>
<sequence>MHRFDGNTPERAPVRAYDLIWQHIHDAPTERLPIVEGPLPPGLGRGRPGTGTGAGEFARTRTGEFTPVGREPATESGSASQVAAEPVEEQHLSGRIGRVAAASAVALVVGEIVTLGQTIALARLLSPAEVGIFAAGTVLTMLLTTFVEGGLRAGLVQRPDRVADAAETVFYASFVNGTLMALGAVAAAPLIGMIFDSNTIGLVAASTAGFLLLFSLTNVPEALLQREFSVKRRIIVGPAVSVSFATVSVTMAALGFGVWSMVVGTYASYVVWVILTWWLARWRPGRGRASFRLWRELARYGSPVVVNMLGARAQGMIEAAVVGRGLDSAALGHYRYGQRIAQIPVRFIVEVGAFSLFPAFSRIAEDSDRSRLAQAYLRAIRLATVGAVALTGLVLALGQPAVVLVFGEPWREAGAVVVAMAGLGLGKAWMSVSEEAIKGTGRTGLLNWQTATELVLGIGLLLAGIHFFGLVGVGLATSVTALLVAALVTTLARSVIGVGPLAFLRAVGPPLPAGALALAACWVLEHRVLHADTRPILLGVGVLILDVVVFATVYLLALTVLAPDIVRGFARLALRVVSRLVARNGKSGNAISVNAEPRMSRETN</sequence>
<organism evidence="8 9">
    <name type="scientific">Nocardia acididurans</name>
    <dbReference type="NCBI Taxonomy" id="2802282"/>
    <lineage>
        <taxon>Bacteria</taxon>
        <taxon>Bacillati</taxon>
        <taxon>Actinomycetota</taxon>
        <taxon>Actinomycetes</taxon>
        <taxon>Mycobacteriales</taxon>
        <taxon>Nocardiaceae</taxon>
        <taxon>Nocardia</taxon>
    </lineage>
</organism>